<reference evidence="1 2" key="1">
    <citation type="journal article" date="2022" name="Hortic Res">
        <title>A haplotype resolved chromosomal level avocado genome allows analysis of novel avocado genes.</title>
        <authorList>
            <person name="Nath O."/>
            <person name="Fletcher S.J."/>
            <person name="Hayward A."/>
            <person name="Shaw L.M."/>
            <person name="Masouleh A.K."/>
            <person name="Furtado A."/>
            <person name="Henry R.J."/>
            <person name="Mitter N."/>
        </authorList>
    </citation>
    <scope>NUCLEOTIDE SEQUENCE [LARGE SCALE GENOMIC DNA]</scope>
    <source>
        <strain evidence="2">cv. Hass</strain>
    </source>
</reference>
<dbReference type="EMBL" id="CM056817">
    <property type="protein sequence ID" value="KAJ8619367.1"/>
    <property type="molecule type" value="Genomic_DNA"/>
</dbReference>
<proteinExistence type="predicted"/>
<keyword evidence="2" id="KW-1185">Reference proteome</keyword>
<comment type="caution">
    <text evidence="1">The sequence shown here is derived from an EMBL/GenBank/DDBJ whole genome shotgun (WGS) entry which is preliminary data.</text>
</comment>
<organism evidence="1 2">
    <name type="scientific">Persea americana</name>
    <name type="common">Avocado</name>
    <dbReference type="NCBI Taxonomy" id="3435"/>
    <lineage>
        <taxon>Eukaryota</taxon>
        <taxon>Viridiplantae</taxon>
        <taxon>Streptophyta</taxon>
        <taxon>Embryophyta</taxon>
        <taxon>Tracheophyta</taxon>
        <taxon>Spermatophyta</taxon>
        <taxon>Magnoliopsida</taxon>
        <taxon>Magnoliidae</taxon>
        <taxon>Laurales</taxon>
        <taxon>Lauraceae</taxon>
        <taxon>Persea</taxon>
    </lineage>
</organism>
<dbReference type="Proteomes" id="UP001234297">
    <property type="component" value="Chromosome 9"/>
</dbReference>
<gene>
    <name evidence="1" type="ORF">MRB53_027896</name>
</gene>
<sequence length="229" mass="25135">MSNRPFDLNKVPDFSPEMEIGPGSRRSGVEVQVSVDLLLRARDQLMKSADMDPPSKKILEDLINSVIEPLDLGAAVEKNRFLRYKIVSEISLSDFSTAREIGTGSQDPRVKISLSDFSPAREIGTGSQDPREKLVETAAASTDAEVIQAARTLLDIKATSTQEETFPTPEEEEVGDILLLLKSGKHSWSKEEVSLLMEKGPRKSALKSLINKGKKAEANQASRTKAQLD</sequence>
<name>A0ACC2KEG9_PERAE</name>
<accession>A0ACC2KEG9</accession>
<protein>
    <submittedName>
        <fullName evidence="1">Uncharacterized protein</fullName>
    </submittedName>
</protein>
<evidence type="ECO:0000313" key="1">
    <source>
        <dbReference type="EMBL" id="KAJ8619367.1"/>
    </source>
</evidence>
<evidence type="ECO:0000313" key="2">
    <source>
        <dbReference type="Proteomes" id="UP001234297"/>
    </source>
</evidence>